<comment type="similarity">
    <text evidence="1 7">Belongs to the cytochrome P450 family.</text>
</comment>
<evidence type="ECO:0000256" key="2">
    <source>
        <dbReference type="ARBA" id="ARBA00022617"/>
    </source>
</evidence>
<proteinExistence type="inferred from homology"/>
<accession>A0A6G4UC50</accession>
<dbReference type="AlphaFoldDB" id="A0A6G4UC50"/>
<dbReference type="InterPro" id="IPR017972">
    <property type="entry name" value="Cyt_P450_CS"/>
</dbReference>
<evidence type="ECO:0000313" key="9">
    <source>
        <dbReference type="Proteomes" id="UP000481583"/>
    </source>
</evidence>
<dbReference type="SUPFAM" id="SSF48264">
    <property type="entry name" value="Cytochrome P450"/>
    <property type="match status" value="1"/>
</dbReference>
<dbReference type="Pfam" id="PF00067">
    <property type="entry name" value="p450"/>
    <property type="match status" value="1"/>
</dbReference>
<dbReference type="PROSITE" id="PS00086">
    <property type="entry name" value="CYTOCHROME_P450"/>
    <property type="match status" value="1"/>
</dbReference>
<keyword evidence="6 7" id="KW-0503">Monooxygenase</keyword>
<keyword evidence="5 7" id="KW-0408">Iron</keyword>
<dbReference type="InterPro" id="IPR001128">
    <property type="entry name" value="Cyt_P450"/>
</dbReference>
<name>A0A6G4UC50_9ACTN</name>
<keyword evidence="2 7" id="KW-0349">Heme</keyword>
<evidence type="ECO:0000256" key="7">
    <source>
        <dbReference type="RuleBase" id="RU000461"/>
    </source>
</evidence>
<dbReference type="Gene3D" id="1.10.630.10">
    <property type="entry name" value="Cytochrome P450"/>
    <property type="match status" value="1"/>
</dbReference>
<keyword evidence="9" id="KW-1185">Reference proteome</keyword>
<evidence type="ECO:0000313" key="8">
    <source>
        <dbReference type="EMBL" id="NGN68958.1"/>
    </source>
</evidence>
<protein>
    <submittedName>
        <fullName evidence="8">Cytochrome P450</fullName>
    </submittedName>
</protein>
<dbReference type="GO" id="GO:0004497">
    <property type="term" value="F:monooxygenase activity"/>
    <property type="evidence" value="ECO:0007669"/>
    <property type="project" value="UniProtKB-KW"/>
</dbReference>
<dbReference type="RefSeq" id="WP_165243402.1">
    <property type="nucleotide sequence ID" value="NZ_JAAKZV010000245.1"/>
</dbReference>
<dbReference type="GO" id="GO:0016705">
    <property type="term" value="F:oxidoreductase activity, acting on paired donors, with incorporation or reduction of molecular oxygen"/>
    <property type="evidence" value="ECO:0007669"/>
    <property type="project" value="InterPro"/>
</dbReference>
<dbReference type="PANTHER" id="PTHR46696:SF1">
    <property type="entry name" value="CYTOCHROME P450 YJIB-RELATED"/>
    <property type="match status" value="1"/>
</dbReference>
<comment type="caution">
    <text evidence="8">The sequence shown here is derived from an EMBL/GenBank/DDBJ whole genome shotgun (WGS) entry which is preliminary data.</text>
</comment>
<sequence length="405" mass="44569">MTAETTTDTRPPVRFWPALDLHGVDFSPVLRSLMHEGPITRIQLPNGTGWAWLVTRYEDVKAVTNDDRFSRERVVEADVTRLAPHFIPVPGAVGFADPPDHTRLRRAVAPAFTRKGVERVRERARARLDELVDGVLADGPPADLTERLLMPFPLAVISEVMGVPAKDQQAVHDWTYDILSSSKGVDRSERAKHEMAAFFKQLIADRRGSGEEDVCSSIAAAIDSGDISAEESTGLAMLIQIGGEAVTNNSGNMLYILLTHPEHAERLRREPEIRPRAVDELLRYIPHHAAVGLSRVAKEDVEVCGVTVKAGEAVYNSYTAANRDPDVFAEPEKIDFDRTPNPHLAFGHGPHYCVGSLLARLESELLIGALLDRFPASLRLAMAPEDVPFRKGALIRGPAALPVTW</sequence>
<dbReference type="PANTHER" id="PTHR46696">
    <property type="entry name" value="P450, PUTATIVE (EUROFUNG)-RELATED"/>
    <property type="match status" value="1"/>
</dbReference>
<dbReference type="Proteomes" id="UP000481583">
    <property type="component" value="Unassembled WGS sequence"/>
</dbReference>
<dbReference type="EMBL" id="JAAKZV010000245">
    <property type="protein sequence ID" value="NGN68958.1"/>
    <property type="molecule type" value="Genomic_DNA"/>
</dbReference>
<gene>
    <name evidence="8" type="ORF">G5C51_34345</name>
</gene>
<evidence type="ECO:0000256" key="5">
    <source>
        <dbReference type="ARBA" id="ARBA00023004"/>
    </source>
</evidence>
<dbReference type="GO" id="GO:0020037">
    <property type="term" value="F:heme binding"/>
    <property type="evidence" value="ECO:0007669"/>
    <property type="project" value="InterPro"/>
</dbReference>
<dbReference type="InterPro" id="IPR036396">
    <property type="entry name" value="Cyt_P450_sf"/>
</dbReference>
<reference evidence="8 9" key="1">
    <citation type="submission" date="2020-02" db="EMBL/GenBank/DDBJ databases">
        <title>Whole-genome analyses of novel actinobacteria.</title>
        <authorList>
            <person name="Sahin N."/>
        </authorList>
    </citation>
    <scope>NUCLEOTIDE SEQUENCE [LARGE SCALE GENOMIC DNA]</scope>
    <source>
        <strain evidence="8 9">A7024</strain>
    </source>
</reference>
<evidence type="ECO:0000256" key="1">
    <source>
        <dbReference type="ARBA" id="ARBA00010617"/>
    </source>
</evidence>
<dbReference type="PRINTS" id="PR00359">
    <property type="entry name" value="BP450"/>
</dbReference>
<keyword evidence="3 7" id="KW-0479">Metal-binding</keyword>
<organism evidence="8 9">
    <name type="scientific">Streptomyces coryli</name>
    <dbReference type="NCBI Taxonomy" id="1128680"/>
    <lineage>
        <taxon>Bacteria</taxon>
        <taxon>Bacillati</taxon>
        <taxon>Actinomycetota</taxon>
        <taxon>Actinomycetes</taxon>
        <taxon>Kitasatosporales</taxon>
        <taxon>Streptomycetaceae</taxon>
        <taxon>Streptomyces</taxon>
    </lineage>
</organism>
<dbReference type="GO" id="GO:0005506">
    <property type="term" value="F:iron ion binding"/>
    <property type="evidence" value="ECO:0007669"/>
    <property type="project" value="InterPro"/>
</dbReference>
<evidence type="ECO:0000256" key="4">
    <source>
        <dbReference type="ARBA" id="ARBA00023002"/>
    </source>
</evidence>
<dbReference type="InterPro" id="IPR002397">
    <property type="entry name" value="Cyt_P450_B"/>
</dbReference>
<evidence type="ECO:0000256" key="3">
    <source>
        <dbReference type="ARBA" id="ARBA00022723"/>
    </source>
</evidence>
<evidence type="ECO:0000256" key="6">
    <source>
        <dbReference type="ARBA" id="ARBA00023033"/>
    </source>
</evidence>
<dbReference type="FunFam" id="1.10.630.10:FF:000018">
    <property type="entry name" value="Cytochrome P450 monooxygenase"/>
    <property type="match status" value="1"/>
</dbReference>
<dbReference type="CDD" id="cd11031">
    <property type="entry name" value="Cyp158A-like"/>
    <property type="match status" value="1"/>
</dbReference>
<keyword evidence="4 7" id="KW-0560">Oxidoreductase</keyword>